<evidence type="ECO:0000313" key="4">
    <source>
        <dbReference type="Proteomes" id="UP001107558"/>
    </source>
</evidence>
<dbReference type="SUPFAM" id="SSF53098">
    <property type="entry name" value="Ribonuclease H-like"/>
    <property type="match status" value="1"/>
</dbReference>
<feature type="domain" description="Piwi" evidence="2">
    <location>
        <begin position="5"/>
        <end position="72"/>
    </location>
</feature>
<evidence type="ECO:0000256" key="1">
    <source>
        <dbReference type="SAM" id="Phobius"/>
    </source>
</evidence>
<comment type="caution">
    <text evidence="3">The sequence shown here is derived from an EMBL/GenBank/DDBJ whole genome shotgun (WGS) entry which is preliminary data.</text>
</comment>
<dbReference type="GO" id="GO:0003676">
    <property type="term" value="F:nucleic acid binding"/>
    <property type="evidence" value="ECO:0007669"/>
    <property type="project" value="InterPro"/>
</dbReference>
<accession>A0A9J6CMQ0</accession>
<organism evidence="3 4">
    <name type="scientific">Polypedilum vanderplanki</name>
    <name type="common">Sleeping chironomid midge</name>
    <dbReference type="NCBI Taxonomy" id="319348"/>
    <lineage>
        <taxon>Eukaryota</taxon>
        <taxon>Metazoa</taxon>
        <taxon>Ecdysozoa</taxon>
        <taxon>Arthropoda</taxon>
        <taxon>Hexapoda</taxon>
        <taxon>Insecta</taxon>
        <taxon>Pterygota</taxon>
        <taxon>Neoptera</taxon>
        <taxon>Endopterygota</taxon>
        <taxon>Diptera</taxon>
        <taxon>Nematocera</taxon>
        <taxon>Chironomoidea</taxon>
        <taxon>Chironomidae</taxon>
        <taxon>Chironominae</taxon>
        <taxon>Polypedilum</taxon>
        <taxon>Polypedilum</taxon>
    </lineage>
</organism>
<dbReference type="EMBL" id="JADBJN010000001">
    <property type="protein sequence ID" value="KAG5683570.1"/>
    <property type="molecule type" value="Genomic_DNA"/>
</dbReference>
<proteinExistence type="predicted"/>
<keyword evidence="1" id="KW-0472">Membrane</keyword>
<protein>
    <recommendedName>
        <fullName evidence="2">Piwi domain-containing protein</fullName>
    </recommendedName>
</protein>
<keyword evidence="1" id="KW-1133">Transmembrane helix</keyword>
<dbReference type="AlphaFoldDB" id="A0A9J6CMQ0"/>
<name>A0A9J6CMQ0_POLVA</name>
<feature type="transmembrane region" description="Helical" evidence="1">
    <location>
        <begin position="39"/>
        <end position="56"/>
    </location>
</feature>
<evidence type="ECO:0000259" key="2">
    <source>
        <dbReference type="Pfam" id="PF02171"/>
    </source>
</evidence>
<gene>
    <name evidence="3" type="ORF">PVAND_012843</name>
</gene>
<dbReference type="Proteomes" id="UP001107558">
    <property type="component" value="Chromosome 1"/>
</dbReference>
<dbReference type="InterPro" id="IPR036397">
    <property type="entry name" value="RNaseH_sf"/>
</dbReference>
<dbReference type="OrthoDB" id="445936at2759"/>
<dbReference type="InterPro" id="IPR012337">
    <property type="entry name" value="RNaseH-like_sf"/>
</dbReference>
<dbReference type="Gene3D" id="3.30.420.10">
    <property type="entry name" value="Ribonuclease H-like superfamily/Ribonuclease H"/>
    <property type="match status" value="1"/>
</dbReference>
<sequence>MNQQGQYENPVPGTVIDNTITLPQRYEIFLVSQTFVKALYLQPIIISSLIFFGLQADRLQHFTHKLTHLYYN</sequence>
<dbReference type="InterPro" id="IPR003165">
    <property type="entry name" value="Piwi"/>
</dbReference>
<reference evidence="3" key="1">
    <citation type="submission" date="2021-03" db="EMBL/GenBank/DDBJ databases">
        <title>Chromosome level genome of the anhydrobiotic midge Polypedilum vanderplanki.</title>
        <authorList>
            <person name="Yoshida Y."/>
            <person name="Kikawada T."/>
            <person name="Gusev O."/>
        </authorList>
    </citation>
    <scope>NUCLEOTIDE SEQUENCE</scope>
    <source>
        <strain evidence="3">NIAS01</strain>
        <tissue evidence="3">Whole body or cell culture</tissue>
    </source>
</reference>
<evidence type="ECO:0000313" key="3">
    <source>
        <dbReference type="EMBL" id="KAG5683570.1"/>
    </source>
</evidence>
<dbReference type="Pfam" id="PF02171">
    <property type="entry name" value="Piwi"/>
    <property type="match status" value="1"/>
</dbReference>
<keyword evidence="4" id="KW-1185">Reference proteome</keyword>
<keyword evidence="1" id="KW-0812">Transmembrane</keyword>